<feature type="domain" description="C2H2-type" evidence="1">
    <location>
        <begin position="57"/>
        <end position="85"/>
    </location>
</feature>
<evidence type="ECO:0000313" key="2">
    <source>
        <dbReference type="EMBL" id="KAF7551161.1"/>
    </source>
</evidence>
<accession>A0A9P5H9C5</accession>
<dbReference type="InterPro" id="IPR013087">
    <property type="entry name" value="Znf_C2H2_type"/>
</dbReference>
<dbReference type="SMART" id="SM00355">
    <property type="entry name" value="ZnF_C2H2"/>
    <property type="match status" value="2"/>
</dbReference>
<name>A0A9P5H9C5_9HYPO</name>
<comment type="caution">
    <text evidence="2">The sequence shown here is derived from an EMBL/GenBank/DDBJ whole genome shotgun (WGS) entry which is preliminary data.</text>
</comment>
<organism evidence="2 3">
    <name type="scientific">Cylindrodendrum hubeiense</name>
    <dbReference type="NCBI Taxonomy" id="595255"/>
    <lineage>
        <taxon>Eukaryota</taxon>
        <taxon>Fungi</taxon>
        <taxon>Dikarya</taxon>
        <taxon>Ascomycota</taxon>
        <taxon>Pezizomycotina</taxon>
        <taxon>Sordariomycetes</taxon>
        <taxon>Hypocreomycetidae</taxon>
        <taxon>Hypocreales</taxon>
        <taxon>Nectriaceae</taxon>
        <taxon>Cylindrodendrum</taxon>
    </lineage>
</organism>
<evidence type="ECO:0000259" key="1">
    <source>
        <dbReference type="SMART" id="SM00355"/>
    </source>
</evidence>
<proteinExistence type="predicted"/>
<dbReference type="Proteomes" id="UP000722485">
    <property type="component" value="Unassembled WGS sequence"/>
</dbReference>
<dbReference type="EMBL" id="JAANBB010000083">
    <property type="protein sequence ID" value="KAF7551161.1"/>
    <property type="molecule type" value="Genomic_DNA"/>
</dbReference>
<keyword evidence="3" id="KW-1185">Reference proteome</keyword>
<feature type="domain" description="C2H2-type" evidence="1">
    <location>
        <begin position="26"/>
        <end position="53"/>
    </location>
</feature>
<dbReference type="AlphaFoldDB" id="A0A9P5H9C5"/>
<sequence>MFQNSCPGLSQDELVAFKEEYGPSAFVCGIRGCDRSVVGYASANRLEDHEARHQDALKCSELSCTYNQIGFSSSKQLREHKRKRHLVSTAVEIPQQVQRATRQQAANNQAWPSNHPSARPYQEFRTDFNSFSEQDKFKIGDLANKMMLNASKKQNENTRLQLQERLSPQHLAELQAGGLDPLWWFYLNQAYQILKSNNSLQIPNAPQAATMQRQHAQQSLQPQIAAATATANATGIGNYE</sequence>
<reference evidence="2" key="1">
    <citation type="submission" date="2020-03" db="EMBL/GenBank/DDBJ databases">
        <title>Draft Genome Sequence of Cylindrodendrum hubeiense.</title>
        <authorList>
            <person name="Buettner E."/>
            <person name="Kellner H."/>
        </authorList>
    </citation>
    <scope>NUCLEOTIDE SEQUENCE</scope>
    <source>
        <strain evidence="2">IHI 201604</strain>
    </source>
</reference>
<protein>
    <recommendedName>
        <fullName evidence="1">C2H2-type domain-containing protein</fullName>
    </recommendedName>
</protein>
<gene>
    <name evidence="2" type="ORF">G7Z17_g5206</name>
</gene>
<dbReference type="OrthoDB" id="7464126at2759"/>
<evidence type="ECO:0000313" key="3">
    <source>
        <dbReference type="Proteomes" id="UP000722485"/>
    </source>
</evidence>